<dbReference type="Proteomes" id="UP000299102">
    <property type="component" value="Unassembled WGS sequence"/>
</dbReference>
<comment type="caution">
    <text evidence="1">The sequence shown here is derived from an EMBL/GenBank/DDBJ whole genome shotgun (WGS) entry which is preliminary data.</text>
</comment>
<keyword evidence="2" id="KW-1185">Reference proteome</keyword>
<proteinExistence type="predicted"/>
<protein>
    <submittedName>
        <fullName evidence="1">Uncharacterized protein</fullName>
    </submittedName>
</protein>
<evidence type="ECO:0000313" key="1">
    <source>
        <dbReference type="EMBL" id="GBP82786.1"/>
    </source>
</evidence>
<dbReference type="AlphaFoldDB" id="A0A4C1Z2H3"/>
<organism evidence="1 2">
    <name type="scientific">Eumeta variegata</name>
    <name type="common">Bagworm moth</name>
    <name type="synonym">Eumeta japonica</name>
    <dbReference type="NCBI Taxonomy" id="151549"/>
    <lineage>
        <taxon>Eukaryota</taxon>
        <taxon>Metazoa</taxon>
        <taxon>Ecdysozoa</taxon>
        <taxon>Arthropoda</taxon>
        <taxon>Hexapoda</taxon>
        <taxon>Insecta</taxon>
        <taxon>Pterygota</taxon>
        <taxon>Neoptera</taxon>
        <taxon>Endopterygota</taxon>
        <taxon>Lepidoptera</taxon>
        <taxon>Glossata</taxon>
        <taxon>Ditrysia</taxon>
        <taxon>Tineoidea</taxon>
        <taxon>Psychidae</taxon>
        <taxon>Oiketicinae</taxon>
        <taxon>Eumeta</taxon>
    </lineage>
</organism>
<evidence type="ECO:0000313" key="2">
    <source>
        <dbReference type="Proteomes" id="UP000299102"/>
    </source>
</evidence>
<sequence>MTFNSHNYAVSKSPRAELGLPLTEVANNVAIARPYCNYVSEKEFQSHPRDNSKAETNIIGRRAPGARAPPTPLIGNSRSVLSWPNIGLAERLCDKVNTLPPPAVPTRVTAPTHTAIHKILVRTPVHEMAPEHPKSDGNTHKNYALLFSISGLQGASAAHPPRLRVGIYQESS</sequence>
<name>A0A4C1Z2H3_EUMVA</name>
<reference evidence="1 2" key="1">
    <citation type="journal article" date="2019" name="Commun. Biol.">
        <title>The bagworm genome reveals a unique fibroin gene that provides high tensile strength.</title>
        <authorList>
            <person name="Kono N."/>
            <person name="Nakamura H."/>
            <person name="Ohtoshi R."/>
            <person name="Tomita M."/>
            <person name="Numata K."/>
            <person name="Arakawa K."/>
        </authorList>
    </citation>
    <scope>NUCLEOTIDE SEQUENCE [LARGE SCALE GENOMIC DNA]</scope>
</reference>
<accession>A0A4C1Z2H3</accession>
<gene>
    <name evidence="1" type="ORF">EVAR_57345_1</name>
</gene>
<dbReference type="EMBL" id="BGZK01001586">
    <property type="protein sequence ID" value="GBP82786.1"/>
    <property type="molecule type" value="Genomic_DNA"/>
</dbReference>